<evidence type="ECO:0000256" key="1">
    <source>
        <dbReference type="ARBA" id="ARBA00010641"/>
    </source>
</evidence>
<dbReference type="InterPro" id="IPR013249">
    <property type="entry name" value="RNA_pol_sigma70_r4_t2"/>
</dbReference>
<dbReference type="SUPFAM" id="SSF88946">
    <property type="entry name" value="Sigma2 domain of RNA polymerase sigma factors"/>
    <property type="match status" value="1"/>
</dbReference>
<dbReference type="Gene3D" id="1.10.1740.10">
    <property type="match status" value="1"/>
</dbReference>
<proteinExistence type="inferred from homology"/>
<reference evidence="8 9" key="1">
    <citation type="submission" date="2016-10" db="EMBL/GenBank/DDBJ databases">
        <authorList>
            <person name="de Groot N.N."/>
        </authorList>
    </citation>
    <scope>NUCLEOTIDE SEQUENCE [LARGE SCALE GENOMIC DNA]</scope>
    <source>
        <strain evidence="8 9">CGMCC 4.3510</strain>
    </source>
</reference>
<evidence type="ECO:0000313" key="9">
    <source>
        <dbReference type="Proteomes" id="UP000199323"/>
    </source>
</evidence>
<keyword evidence="2" id="KW-0805">Transcription regulation</keyword>
<dbReference type="InterPro" id="IPR013324">
    <property type="entry name" value="RNA_pol_sigma_r3/r4-like"/>
</dbReference>
<dbReference type="InterPro" id="IPR039425">
    <property type="entry name" value="RNA_pol_sigma-70-like"/>
</dbReference>
<dbReference type="PANTHER" id="PTHR43133">
    <property type="entry name" value="RNA POLYMERASE ECF-TYPE SIGMA FACTO"/>
    <property type="match status" value="1"/>
</dbReference>
<feature type="domain" description="RNA polymerase sigma factor 70 region 4 type 2" evidence="7">
    <location>
        <begin position="113"/>
        <end position="165"/>
    </location>
</feature>
<dbReference type="RefSeq" id="WP_093713285.1">
    <property type="nucleotide sequence ID" value="NZ_FONG01000005.1"/>
</dbReference>
<gene>
    <name evidence="8" type="ORF">SAMN05216251_105288</name>
</gene>
<accession>A0A1I2DLA4</accession>
<keyword evidence="9" id="KW-1185">Reference proteome</keyword>
<keyword evidence="8" id="KW-0240">DNA-directed RNA polymerase</keyword>
<dbReference type="SUPFAM" id="SSF88659">
    <property type="entry name" value="Sigma3 and sigma4 domains of RNA polymerase sigma factors"/>
    <property type="match status" value="1"/>
</dbReference>
<name>A0A1I2DLA4_9ACTN</name>
<dbReference type="InterPro" id="IPR013325">
    <property type="entry name" value="RNA_pol_sigma_r2"/>
</dbReference>
<evidence type="ECO:0000256" key="5">
    <source>
        <dbReference type="ARBA" id="ARBA00023163"/>
    </source>
</evidence>
<sequence length="281" mass="29343">MGIGAPPAVIGVPVAARGAATPEEAFDALHAYCAGGLVRQVRVLTGNPRLAESAVGRAFDQAWQRWPEVAGDADPVGWLRASAYAYALAPWQRWVPAHRHRPDTAPEAPGAANALQTALLGLPPEQRRALLLYDGLGLDLPETAAEIESSTLATAARITHARTALTEAVPELSEDGQPLSVSLGELLADTGTGETAAGAGVRDASERGVRHRTVAALALTAVIVIATAVTMVTARDHAEPLTPRHQPAADTPGAPRSVDGSPQDPRPYVLTRLDIGKPPLR</sequence>
<organism evidence="8 9">
    <name type="scientific">Actinacidiphila alni</name>
    <dbReference type="NCBI Taxonomy" id="380248"/>
    <lineage>
        <taxon>Bacteria</taxon>
        <taxon>Bacillati</taxon>
        <taxon>Actinomycetota</taxon>
        <taxon>Actinomycetes</taxon>
        <taxon>Kitasatosporales</taxon>
        <taxon>Streptomycetaceae</taxon>
        <taxon>Actinacidiphila</taxon>
    </lineage>
</organism>
<keyword evidence="3" id="KW-0731">Sigma factor</keyword>
<dbReference type="Proteomes" id="UP000199323">
    <property type="component" value="Unassembled WGS sequence"/>
</dbReference>
<dbReference type="GO" id="GO:0000428">
    <property type="term" value="C:DNA-directed RNA polymerase complex"/>
    <property type="evidence" value="ECO:0007669"/>
    <property type="project" value="UniProtKB-KW"/>
</dbReference>
<evidence type="ECO:0000259" key="7">
    <source>
        <dbReference type="Pfam" id="PF08281"/>
    </source>
</evidence>
<evidence type="ECO:0000256" key="6">
    <source>
        <dbReference type="SAM" id="MobiDB-lite"/>
    </source>
</evidence>
<dbReference type="AlphaFoldDB" id="A0A1I2DLA4"/>
<evidence type="ECO:0000256" key="2">
    <source>
        <dbReference type="ARBA" id="ARBA00023015"/>
    </source>
</evidence>
<dbReference type="GO" id="GO:0006352">
    <property type="term" value="P:DNA-templated transcription initiation"/>
    <property type="evidence" value="ECO:0007669"/>
    <property type="project" value="InterPro"/>
</dbReference>
<dbReference type="Pfam" id="PF08281">
    <property type="entry name" value="Sigma70_r4_2"/>
    <property type="match status" value="1"/>
</dbReference>
<dbReference type="Gene3D" id="1.10.10.10">
    <property type="entry name" value="Winged helix-like DNA-binding domain superfamily/Winged helix DNA-binding domain"/>
    <property type="match status" value="1"/>
</dbReference>
<evidence type="ECO:0000256" key="4">
    <source>
        <dbReference type="ARBA" id="ARBA00023125"/>
    </source>
</evidence>
<keyword evidence="4" id="KW-0238">DNA-binding</keyword>
<dbReference type="InterPro" id="IPR036388">
    <property type="entry name" value="WH-like_DNA-bd_sf"/>
</dbReference>
<protein>
    <submittedName>
        <fullName evidence="8">DNA-directed RNA polymerase specialized sigma subunit, sigma24 family</fullName>
    </submittedName>
</protein>
<dbReference type="PANTHER" id="PTHR43133:SF8">
    <property type="entry name" value="RNA POLYMERASE SIGMA FACTOR HI_1459-RELATED"/>
    <property type="match status" value="1"/>
</dbReference>
<evidence type="ECO:0000313" key="8">
    <source>
        <dbReference type="EMBL" id="SFE81354.1"/>
    </source>
</evidence>
<dbReference type="STRING" id="380248.SAMN05216251_105288"/>
<feature type="region of interest" description="Disordered" evidence="6">
    <location>
        <begin position="238"/>
        <end position="281"/>
    </location>
</feature>
<keyword evidence="5" id="KW-0804">Transcription</keyword>
<dbReference type="GO" id="GO:0016987">
    <property type="term" value="F:sigma factor activity"/>
    <property type="evidence" value="ECO:0007669"/>
    <property type="project" value="UniProtKB-KW"/>
</dbReference>
<dbReference type="GO" id="GO:0003677">
    <property type="term" value="F:DNA binding"/>
    <property type="evidence" value="ECO:0007669"/>
    <property type="project" value="UniProtKB-KW"/>
</dbReference>
<dbReference type="EMBL" id="FONG01000005">
    <property type="protein sequence ID" value="SFE81354.1"/>
    <property type="molecule type" value="Genomic_DNA"/>
</dbReference>
<comment type="similarity">
    <text evidence="1">Belongs to the sigma-70 factor family. ECF subfamily.</text>
</comment>
<evidence type="ECO:0000256" key="3">
    <source>
        <dbReference type="ARBA" id="ARBA00023082"/>
    </source>
</evidence>